<dbReference type="Pfam" id="PF15418">
    <property type="entry name" value="DUF4625"/>
    <property type="match status" value="1"/>
</dbReference>
<evidence type="ECO:0008006" key="4">
    <source>
        <dbReference type="Google" id="ProtNLM"/>
    </source>
</evidence>
<dbReference type="Gene3D" id="2.60.40.4140">
    <property type="match status" value="1"/>
</dbReference>
<sequence length="156" mass="17313">MKKQQFPLLVLGLLLCFSACKKENEAIDTEYPVIDVSAAAFPQQCSVIKRGEKFVFKAKLSDNAELGSVSIDIHHNFDHHNHSTEVNECNLGAVKQPVKPFLLIKDFPLSAGQKTHEIAQEVTVPADVDAGDYHFLIRLTDKAGWQTLKGLSIKIN</sequence>
<feature type="chain" id="PRO_5011477811" description="DUF4625 domain-containing protein" evidence="1">
    <location>
        <begin position="22"/>
        <end position="156"/>
    </location>
</feature>
<evidence type="ECO:0000256" key="1">
    <source>
        <dbReference type="SAM" id="SignalP"/>
    </source>
</evidence>
<feature type="signal peptide" evidence="1">
    <location>
        <begin position="1"/>
        <end position="21"/>
    </location>
</feature>
<protein>
    <recommendedName>
        <fullName evidence="4">DUF4625 domain-containing protein</fullName>
    </recommendedName>
</protein>
<keyword evidence="1" id="KW-0732">Signal</keyword>
<dbReference type="EMBL" id="FMZH01000007">
    <property type="protein sequence ID" value="SDD69879.1"/>
    <property type="molecule type" value="Genomic_DNA"/>
</dbReference>
<accession>A0A1G6WVR5</accession>
<dbReference type="STRING" id="390242.SAMN04488024_107136"/>
<reference evidence="3" key="1">
    <citation type="submission" date="2016-10" db="EMBL/GenBank/DDBJ databases">
        <authorList>
            <person name="Varghese N."/>
            <person name="Submissions S."/>
        </authorList>
    </citation>
    <scope>NUCLEOTIDE SEQUENCE [LARGE SCALE GENOMIC DNA]</scope>
    <source>
        <strain evidence="3">DSM 18609</strain>
    </source>
</reference>
<dbReference type="RefSeq" id="WP_090770348.1">
    <property type="nucleotide sequence ID" value="NZ_FMZH01000007.1"/>
</dbReference>
<dbReference type="AlphaFoldDB" id="A0A1G6WVR5"/>
<dbReference type="Proteomes" id="UP000199455">
    <property type="component" value="Unassembled WGS sequence"/>
</dbReference>
<evidence type="ECO:0000313" key="2">
    <source>
        <dbReference type="EMBL" id="SDD69879.1"/>
    </source>
</evidence>
<keyword evidence="3" id="KW-1185">Reference proteome</keyword>
<dbReference type="InterPro" id="IPR027829">
    <property type="entry name" value="DUF4625"/>
</dbReference>
<name>A0A1G6WVR5_9SPHI</name>
<proteinExistence type="predicted"/>
<organism evidence="2 3">
    <name type="scientific">Pedobacter soli</name>
    <dbReference type="NCBI Taxonomy" id="390242"/>
    <lineage>
        <taxon>Bacteria</taxon>
        <taxon>Pseudomonadati</taxon>
        <taxon>Bacteroidota</taxon>
        <taxon>Sphingobacteriia</taxon>
        <taxon>Sphingobacteriales</taxon>
        <taxon>Sphingobacteriaceae</taxon>
        <taxon>Pedobacter</taxon>
    </lineage>
</organism>
<gene>
    <name evidence="2" type="ORF">SAMN04488024_107136</name>
</gene>
<evidence type="ECO:0000313" key="3">
    <source>
        <dbReference type="Proteomes" id="UP000199455"/>
    </source>
</evidence>